<dbReference type="OrthoDB" id="1177807at2"/>
<proteinExistence type="predicted"/>
<accession>A0A3B0CD95</accession>
<dbReference type="Proteomes" id="UP000276603">
    <property type="component" value="Unassembled WGS sequence"/>
</dbReference>
<dbReference type="AlphaFoldDB" id="A0A3B0CD95"/>
<evidence type="ECO:0000313" key="2">
    <source>
        <dbReference type="Proteomes" id="UP000276603"/>
    </source>
</evidence>
<protein>
    <submittedName>
        <fullName evidence="1">Uncharacterized protein</fullName>
    </submittedName>
</protein>
<sequence>MSQFIIKVAKVGLLALLPLFLISNYRLEVPLGNPNELGSKYILEATGVVNTVFEGKVRFETSIKEANNGTFTSTLVLKLENVEEGHQHALEFLISQQDSSNELPVGTYKVTKNIEGFMDSFDGIFGYANFKALGELPFFAKQGTITISGLHDDFLQGSLEITMYNADEQEITISGSFVASPL</sequence>
<dbReference type="RefSeq" id="WP_120709799.1">
    <property type="nucleotide sequence ID" value="NZ_RBCJ01000001.1"/>
</dbReference>
<reference evidence="1 2" key="1">
    <citation type="submission" date="2018-10" db="EMBL/GenBank/DDBJ databases">
        <title>Ulvibacterium marinum gen. nov., sp. nov., a novel marine bacterium of the family Flavobacteriaceae, isolated from a culture of the green alga Ulva prolifera.</title>
        <authorList>
            <person name="Zhang Z."/>
        </authorList>
    </citation>
    <scope>NUCLEOTIDE SEQUENCE [LARGE SCALE GENOMIC DNA]</scope>
    <source>
        <strain evidence="1 2">CCMM003</strain>
    </source>
</reference>
<dbReference type="EMBL" id="RBCJ01000001">
    <property type="protein sequence ID" value="RKN82608.1"/>
    <property type="molecule type" value="Genomic_DNA"/>
</dbReference>
<organism evidence="1 2">
    <name type="scientific">Ulvibacterium marinum</name>
    <dbReference type="NCBI Taxonomy" id="2419782"/>
    <lineage>
        <taxon>Bacteria</taxon>
        <taxon>Pseudomonadati</taxon>
        <taxon>Bacteroidota</taxon>
        <taxon>Flavobacteriia</taxon>
        <taxon>Flavobacteriales</taxon>
        <taxon>Flavobacteriaceae</taxon>
        <taxon>Ulvibacterium</taxon>
    </lineage>
</organism>
<comment type="caution">
    <text evidence="1">The sequence shown here is derived from an EMBL/GenBank/DDBJ whole genome shotgun (WGS) entry which is preliminary data.</text>
</comment>
<gene>
    <name evidence="1" type="ORF">D7Z94_01835</name>
</gene>
<keyword evidence="2" id="KW-1185">Reference proteome</keyword>
<evidence type="ECO:0000313" key="1">
    <source>
        <dbReference type="EMBL" id="RKN82608.1"/>
    </source>
</evidence>
<name>A0A3B0CD95_9FLAO</name>